<evidence type="ECO:0000256" key="3">
    <source>
        <dbReference type="ARBA" id="ARBA00022723"/>
    </source>
</evidence>
<accession>V4ALG7</accession>
<evidence type="ECO:0000256" key="4">
    <source>
        <dbReference type="ARBA" id="ARBA00022737"/>
    </source>
</evidence>
<dbReference type="Pfam" id="PF00036">
    <property type="entry name" value="EF-hand_1"/>
    <property type="match status" value="1"/>
</dbReference>
<dbReference type="Gene3D" id="1.10.238.10">
    <property type="entry name" value="EF-hand"/>
    <property type="match status" value="1"/>
</dbReference>
<dbReference type="FunFam" id="1.10.238.10:FF:000083">
    <property type="entry name" value="guanylyl cyclase-activating protein 1"/>
    <property type="match status" value="1"/>
</dbReference>
<dbReference type="InterPro" id="IPR018247">
    <property type="entry name" value="EF_Hand_1_Ca_BS"/>
</dbReference>
<dbReference type="PRINTS" id="PR00450">
    <property type="entry name" value="RECOVERIN"/>
</dbReference>
<evidence type="ECO:0000313" key="8">
    <source>
        <dbReference type="EMBL" id="ESO94431.1"/>
    </source>
</evidence>
<dbReference type="HOGENOM" id="CLU_072366_1_0_1"/>
<dbReference type="KEGG" id="lgi:LOTGIDRAFT_189116"/>
<organism evidence="8 9">
    <name type="scientific">Lottia gigantea</name>
    <name type="common">Giant owl limpet</name>
    <dbReference type="NCBI Taxonomy" id="225164"/>
    <lineage>
        <taxon>Eukaryota</taxon>
        <taxon>Metazoa</taxon>
        <taxon>Spiralia</taxon>
        <taxon>Lophotrochozoa</taxon>
        <taxon>Mollusca</taxon>
        <taxon>Gastropoda</taxon>
        <taxon>Patellogastropoda</taxon>
        <taxon>Lottioidea</taxon>
        <taxon>Lottiidae</taxon>
        <taxon>Lottia</taxon>
    </lineage>
</organism>
<dbReference type="InterPro" id="IPR011992">
    <property type="entry name" value="EF-hand-dom_pair"/>
</dbReference>
<evidence type="ECO:0000256" key="6">
    <source>
        <dbReference type="ARBA" id="ARBA00023288"/>
    </source>
</evidence>
<reference evidence="8 9" key="1">
    <citation type="journal article" date="2013" name="Nature">
        <title>Insights into bilaterian evolution from three spiralian genomes.</title>
        <authorList>
            <person name="Simakov O."/>
            <person name="Marletaz F."/>
            <person name="Cho S.J."/>
            <person name="Edsinger-Gonzales E."/>
            <person name="Havlak P."/>
            <person name="Hellsten U."/>
            <person name="Kuo D.H."/>
            <person name="Larsson T."/>
            <person name="Lv J."/>
            <person name="Arendt D."/>
            <person name="Savage R."/>
            <person name="Osoegawa K."/>
            <person name="de Jong P."/>
            <person name="Grimwood J."/>
            <person name="Chapman J.A."/>
            <person name="Shapiro H."/>
            <person name="Aerts A."/>
            <person name="Otillar R.P."/>
            <person name="Terry A.Y."/>
            <person name="Boore J.L."/>
            <person name="Grigoriev I.V."/>
            <person name="Lindberg D.R."/>
            <person name="Seaver E.C."/>
            <person name="Weisblat D.A."/>
            <person name="Putnam N.H."/>
            <person name="Rokhsar D.S."/>
        </authorList>
    </citation>
    <scope>NUCLEOTIDE SEQUENCE [LARGE SCALE GENOMIC DNA]</scope>
</reference>
<evidence type="ECO:0000259" key="7">
    <source>
        <dbReference type="PROSITE" id="PS50222"/>
    </source>
</evidence>
<dbReference type="CTD" id="20244832"/>
<feature type="domain" description="EF-hand" evidence="7">
    <location>
        <begin position="97"/>
        <end position="132"/>
    </location>
</feature>
<dbReference type="SMART" id="SM00054">
    <property type="entry name" value="EFh"/>
    <property type="match status" value="3"/>
</dbReference>
<proteinExistence type="inferred from homology"/>
<comment type="similarity">
    <text evidence="1">Belongs to the recoverin family.</text>
</comment>
<evidence type="ECO:0000256" key="1">
    <source>
        <dbReference type="ARBA" id="ARBA00006049"/>
    </source>
</evidence>
<dbReference type="CDD" id="cd00051">
    <property type="entry name" value="EFh"/>
    <property type="match status" value="2"/>
</dbReference>
<dbReference type="OrthoDB" id="6065992at2759"/>
<dbReference type="PANTHER" id="PTHR23055">
    <property type="entry name" value="CALCIUM BINDING PROTEINS"/>
    <property type="match status" value="1"/>
</dbReference>
<dbReference type="EMBL" id="KB201802">
    <property type="protein sequence ID" value="ESO94431.1"/>
    <property type="molecule type" value="Genomic_DNA"/>
</dbReference>
<dbReference type="SUPFAM" id="SSF47473">
    <property type="entry name" value="EF-hand"/>
    <property type="match status" value="1"/>
</dbReference>
<dbReference type="Proteomes" id="UP000030746">
    <property type="component" value="Unassembled WGS sequence"/>
</dbReference>
<dbReference type="InterPro" id="IPR028846">
    <property type="entry name" value="Recoverin"/>
</dbReference>
<evidence type="ECO:0000313" key="9">
    <source>
        <dbReference type="Proteomes" id="UP000030746"/>
    </source>
</evidence>
<feature type="domain" description="EF-hand" evidence="7">
    <location>
        <begin position="61"/>
        <end position="96"/>
    </location>
</feature>
<keyword evidence="5" id="KW-0106">Calcium</keyword>
<dbReference type="PANTHER" id="PTHR23055:SF178">
    <property type="entry name" value="NEUROCALCIN HOMOLOG"/>
    <property type="match status" value="1"/>
</dbReference>
<evidence type="ECO:0000256" key="2">
    <source>
        <dbReference type="ARBA" id="ARBA00022707"/>
    </source>
</evidence>
<keyword evidence="4" id="KW-0677">Repeat</keyword>
<dbReference type="InterPro" id="IPR002048">
    <property type="entry name" value="EF_hand_dom"/>
</dbReference>
<keyword evidence="9" id="KW-1185">Reference proteome</keyword>
<gene>
    <name evidence="8" type="ORF">LOTGIDRAFT_189116</name>
</gene>
<protein>
    <recommendedName>
        <fullName evidence="7">EF-hand domain-containing protein</fullName>
    </recommendedName>
</protein>
<keyword evidence="6" id="KW-0449">Lipoprotein</keyword>
<feature type="domain" description="EF-hand" evidence="7">
    <location>
        <begin position="141"/>
        <end position="176"/>
    </location>
</feature>
<dbReference type="PROSITE" id="PS50222">
    <property type="entry name" value="EF_HAND_2"/>
    <property type="match status" value="3"/>
</dbReference>
<dbReference type="GO" id="GO:0005509">
    <property type="term" value="F:calcium ion binding"/>
    <property type="evidence" value="ECO:0007669"/>
    <property type="project" value="InterPro"/>
</dbReference>
<dbReference type="AlphaFoldDB" id="V4ALG7"/>
<sequence>MGNRTAKAPGPQSLSDFVKKKEFTQEELKEWSEIFKRHSGNKEYLTEDEFTEVYGMAFTGDPRPFIKHMFRSFDSNRDGVVDYKEFLTGIGCSTSEDTKTKLSWAFQMYDVDGDGLITKHEIISIIRAMQCMINQHPTDEEIQQTVNDIFRNLDRNNDSQISWDEFYKGVQKDPKLLEVLDCEPQTV</sequence>
<name>V4ALG7_LOTGI</name>
<dbReference type="Pfam" id="PF13499">
    <property type="entry name" value="EF-hand_7"/>
    <property type="match status" value="1"/>
</dbReference>
<keyword evidence="3" id="KW-0479">Metal-binding</keyword>
<keyword evidence="2" id="KW-0519">Myristate</keyword>
<dbReference type="OMA" id="ICNRIFQ"/>
<dbReference type="STRING" id="225164.V4ALG7"/>
<dbReference type="GeneID" id="20244832"/>
<dbReference type="PROSITE" id="PS00018">
    <property type="entry name" value="EF_HAND_1"/>
    <property type="match status" value="2"/>
</dbReference>
<dbReference type="RefSeq" id="XP_009054718.1">
    <property type="nucleotide sequence ID" value="XM_009056470.1"/>
</dbReference>
<evidence type="ECO:0000256" key="5">
    <source>
        <dbReference type="ARBA" id="ARBA00022837"/>
    </source>
</evidence>